<dbReference type="NCBIfam" id="TIGR04226">
    <property type="entry name" value="RrgB_K2N_iso_D2"/>
    <property type="match status" value="1"/>
</dbReference>
<dbReference type="Proteomes" id="UP000031549">
    <property type="component" value="Unassembled WGS sequence"/>
</dbReference>
<dbReference type="PANTHER" id="PTHR34819">
    <property type="entry name" value="LARGE CYSTEINE-RICH PERIPLASMIC PROTEIN OMCB"/>
    <property type="match status" value="1"/>
</dbReference>
<dbReference type="InterPro" id="IPR051172">
    <property type="entry name" value="Chlamydia_OmcB"/>
</dbReference>
<evidence type="ECO:0000313" key="5">
    <source>
        <dbReference type="Proteomes" id="UP000031549"/>
    </source>
</evidence>
<reference evidence="4 5" key="1">
    <citation type="journal article" date="2015" name="Genome Announc.">
        <title>Draft Genome Sequence of Cyanobacterium Hassallia byssoidea Strain VB512170, Isolated from Monuments in India.</title>
        <authorList>
            <person name="Singh D."/>
            <person name="Chandrababunaidu M.M."/>
            <person name="Panda A."/>
            <person name="Sen D."/>
            <person name="Bhattacharyya S."/>
            <person name="Adhikary S.P."/>
            <person name="Tripathy S."/>
        </authorList>
    </citation>
    <scope>NUCLEOTIDE SEQUENCE [LARGE SCALE GENOMIC DNA]</scope>
    <source>
        <strain evidence="4 5">VB512170</strain>
    </source>
</reference>
<sequence length="1044" mass="105201">MKIPAILLTTTFSYQSLLLFTASPVFAQVTPQLCAIPGRDSPIPLSGIINTYYPSQANTTISPGATSIPVGTPTNGALIQPGDLLLVIQMQAADINSSNTDAYGDGIAGGGNSANTKVAPSGGATGASGYTNSTAGNYEYVVATSSVSGNSISIKGTGSGGGLRNSYSNADFGTQGQRRYQVIRVPQYSSASVNSTLTAAPWNGSTGGVLVYDVAGNLNLNNATVDVTGKGFRGGGGRFFNGEPGLSFNDYRTLSTQNANGSKGEGIAGTPRFLIQKFNNTTGNSLVTPQLIDNINEGYPNGSYGRGAPGTAGGGATDGNPGGTNNENSGGGGGGNGGFGGLGGESWNSQRFIGGFGGTAFGADVARVVLGGGGGSGSSNNRTSIIRGILPDGLASSGAPGGGMVLIRTGSVSGNGAIAANGDNAYNVENDGGGGGGAGGSVVVTAANNNLTGLTVNANGGRGGDVRFVSPHGPGGGGGGGVVFSSSGAVVNVSGGTPGGTGDPIDPTQNFGSTTGSSGVSAAAGSIPGANSGAECLPILTVNKTTSTPGPLNKPSKASYTITVSNTVNRGTALNVNITDTLPAGFTFDGSSTPTINVTGGATRNAINNATAGATTVNFGTFDIPGGATVEITFTTDISATVADGVYQNSATATYLDPTRTTANGTTSTSYDAANPGEDVTVASLTPTIRKSVRFLRDNDGTKTVTVGDDVQYTIIVTNPNPASSVDNLVISDRVPAQLQILQDSENAIEFSSGFNVASTLPNNSFNGTGNSIIFSNPGTVPPNSTVTVTYNARILPNSETRISNIASINFTGDNGKAIVSDASDTINPNLPGSGVNSGNPDANGNVNQPTGDGINPDPTIINFINPPQLPQLRGVKRITNVIRNGASINNVNFHTFIDDQNDDTDNAAGWSKLKPVGVPIISPQIRLQSGDEVEYTVYFLSDGNQPVQNAKFCDSIPNGTKFIPDSFGSGSGILVNILNKATPQTNTADSDNASFFSPLAPLPANNVCSNQNNLKGAAIANFGNLDNTTGNNYGFVRFRVKID</sequence>
<dbReference type="EMBL" id="JTCM02000057">
    <property type="protein sequence ID" value="NEU75060.1"/>
    <property type="molecule type" value="Genomic_DNA"/>
</dbReference>
<evidence type="ECO:0000259" key="3">
    <source>
        <dbReference type="Pfam" id="PF01345"/>
    </source>
</evidence>
<dbReference type="Gene3D" id="2.60.40.740">
    <property type="match status" value="2"/>
</dbReference>
<evidence type="ECO:0000313" key="4">
    <source>
        <dbReference type="EMBL" id="NEU75060.1"/>
    </source>
</evidence>
<keyword evidence="5" id="KW-1185">Reference proteome</keyword>
<dbReference type="Pfam" id="PF01345">
    <property type="entry name" value="DUF11"/>
    <property type="match status" value="1"/>
</dbReference>
<dbReference type="InterPro" id="IPR001434">
    <property type="entry name" value="OmcB-like_DUF11"/>
</dbReference>
<evidence type="ECO:0000256" key="1">
    <source>
        <dbReference type="SAM" id="MobiDB-lite"/>
    </source>
</evidence>
<feature type="region of interest" description="Disordered" evidence="1">
    <location>
        <begin position="302"/>
        <end position="343"/>
    </location>
</feature>
<proteinExistence type="predicted"/>
<comment type="caution">
    <text evidence="4">The sequence shown here is derived from an EMBL/GenBank/DDBJ whole genome shotgun (WGS) entry which is preliminary data.</text>
</comment>
<dbReference type="PANTHER" id="PTHR34819:SF3">
    <property type="entry name" value="CELL SURFACE PROTEIN"/>
    <property type="match status" value="1"/>
</dbReference>
<protein>
    <submittedName>
        <fullName evidence="4">Isopeptide-forming domain-containing fimbrial protein</fullName>
    </submittedName>
</protein>
<keyword evidence="2" id="KW-0732">Signal</keyword>
<dbReference type="NCBIfam" id="TIGR01451">
    <property type="entry name" value="B_ant_repeat"/>
    <property type="match status" value="3"/>
</dbReference>
<feature type="chain" id="PRO_5032753713" evidence="2">
    <location>
        <begin position="28"/>
        <end position="1044"/>
    </location>
</feature>
<accession>A0A846HEL7</accession>
<gene>
    <name evidence="4" type="ORF">PI95_021505</name>
</gene>
<dbReference type="RefSeq" id="WP_052324649.1">
    <property type="nucleotide sequence ID" value="NZ_JTCM02000057.1"/>
</dbReference>
<feature type="compositionally biased region" description="Gly residues" evidence="1">
    <location>
        <begin position="329"/>
        <end position="343"/>
    </location>
</feature>
<feature type="compositionally biased region" description="Gly residues" evidence="1">
    <location>
        <begin position="304"/>
        <end position="322"/>
    </location>
</feature>
<dbReference type="InterPro" id="IPR047589">
    <property type="entry name" value="DUF11_rpt"/>
</dbReference>
<feature type="domain" description="DUF11" evidence="3">
    <location>
        <begin position="702"/>
        <end position="811"/>
    </location>
</feature>
<name>A0A846HEL7_9CYAN</name>
<evidence type="ECO:0000256" key="2">
    <source>
        <dbReference type="SAM" id="SignalP"/>
    </source>
</evidence>
<dbReference type="InterPro" id="IPR026466">
    <property type="entry name" value="Fim_isopep_form_D2_dom"/>
</dbReference>
<feature type="signal peptide" evidence="2">
    <location>
        <begin position="1"/>
        <end position="27"/>
    </location>
</feature>
<organism evidence="4 5">
    <name type="scientific">Hassallia byssoidea VB512170</name>
    <dbReference type="NCBI Taxonomy" id="1304833"/>
    <lineage>
        <taxon>Bacteria</taxon>
        <taxon>Bacillati</taxon>
        <taxon>Cyanobacteriota</taxon>
        <taxon>Cyanophyceae</taxon>
        <taxon>Nostocales</taxon>
        <taxon>Tolypothrichaceae</taxon>
        <taxon>Hassallia</taxon>
    </lineage>
</organism>
<dbReference type="AlphaFoldDB" id="A0A846HEL7"/>